<feature type="compositionally biased region" description="Polar residues" evidence="2">
    <location>
        <begin position="327"/>
        <end position="336"/>
    </location>
</feature>
<gene>
    <name evidence="3" type="ORF">R1sor_003552</name>
</gene>
<feature type="region of interest" description="Disordered" evidence="2">
    <location>
        <begin position="291"/>
        <end position="419"/>
    </location>
</feature>
<feature type="region of interest" description="Disordered" evidence="2">
    <location>
        <begin position="436"/>
        <end position="455"/>
    </location>
</feature>
<evidence type="ECO:0000256" key="1">
    <source>
        <dbReference type="SAM" id="Coils"/>
    </source>
</evidence>
<dbReference type="EMBL" id="JBJQOH010000006">
    <property type="protein sequence ID" value="KAL3685530.1"/>
    <property type="molecule type" value="Genomic_DNA"/>
</dbReference>
<feature type="coiled-coil region" evidence="1">
    <location>
        <begin position="545"/>
        <end position="579"/>
    </location>
</feature>
<sequence>MPGSCRDFTCLRRSSLWGRLNSPQLFDFGQYLLADSGYVPLERLVCSYKRTGGDMDKAGVPLHFKLYTEEDDDNYMRWKWISKKEARRVLRGIDPQLLVRFGLNDALPMDWSRPEEETEFVKEFVLNWDDNAQRSTVDGEIIPLNVNVIREVFGLEEGRSVPRSARQYEDLCDWVPERSKTAKTWFANDVFMPEWRPIIQLINMVLLGKQKPLKVTGAFIYILKNKVAPASLNEDLDWASYFQEKIRKEIKACRKQMMAAGKRKIRPTCIGIVILLHILRVRGIADDGQLVRSDSNESVESAGDRATNTTTSADSLVRNPQGGAADTITSANNPVRSPQGGEDCATTFVESPVRSPHGGQDRTTTSADIPVTSPQGVQDGGSPGDGRSSDLVGDEDPQQVDSTAERGQGDDVGVLEISPATADVDDIEVAESLRSLRGHSRGKRPHEVRSSQRKKWADERIACVNNMEALARRERSVTPELSTLGREWGYEKKQLNTKIEELKFALDTAAKVRQTSLLQEEKQSLLNEIEVLRFARDNAAQSRVNNGQQDETQKLLKEIEDLRSAAASAARQREEEKNRWDRARRLLVEDKLLLIKESKDLRSAAEIKKEKKTELERSKKLAEEDRQKLGKEIEDLFAASANVAWDRDEKRKQWDSTKAQLMEQIRDQDPELNASHLNQLKQDSLKLENEIRVLEEVSVLRAFFVCAPIAVWAVHEKLWLAELSNAEFTGEEYTGSFKRPEVDMADLSEANRARFELVQQKGGGCSHADAKLLEVQCYGTR</sequence>
<evidence type="ECO:0000313" key="4">
    <source>
        <dbReference type="Proteomes" id="UP001633002"/>
    </source>
</evidence>
<protein>
    <recommendedName>
        <fullName evidence="5">DDE Tnp4 domain-containing protein</fullName>
    </recommendedName>
</protein>
<feature type="coiled-coil region" evidence="1">
    <location>
        <begin position="604"/>
        <end position="639"/>
    </location>
</feature>
<dbReference type="Proteomes" id="UP001633002">
    <property type="component" value="Unassembled WGS sequence"/>
</dbReference>
<name>A0ABD3H1W7_9MARC</name>
<evidence type="ECO:0008006" key="5">
    <source>
        <dbReference type="Google" id="ProtNLM"/>
    </source>
</evidence>
<keyword evidence="1" id="KW-0175">Coiled coil</keyword>
<organism evidence="3 4">
    <name type="scientific">Riccia sorocarpa</name>
    <dbReference type="NCBI Taxonomy" id="122646"/>
    <lineage>
        <taxon>Eukaryota</taxon>
        <taxon>Viridiplantae</taxon>
        <taxon>Streptophyta</taxon>
        <taxon>Embryophyta</taxon>
        <taxon>Marchantiophyta</taxon>
        <taxon>Marchantiopsida</taxon>
        <taxon>Marchantiidae</taxon>
        <taxon>Marchantiales</taxon>
        <taxon>Ricciaceae</taxon>
        <taxon>Riccia</taxon>
    </lineage>
</organism>
<proteinExistence type="predicted"/>
<evidence type="ECO:0000256" key="2">
    <source>
        <dbReference type="SAM" id="MobiDB-lite"/>
    </source>
</evidence>
<reference evidence="3 4" key="1">
    <citation type="submission" date="2024-09" db="EMBL/GenBank/DDBJ databases">
        <title>Chromosome-scale assembly of Riccia sorocarpa.</title>
        <authorList>
            <person name="Paukszto L."/>
        </authorList>
    </citation>
    <scope>NUCLEOTIDE SEQUENCE [LARGE SCALE GENOMIC DNA]</scope>
    <source>
        <strain evidence="3">LP-2024</strain>
        <tissue evidence="3">Aerial parts of the thallus</tissue>
    </source>
</reference>
<comment type="caution">
    <text evidence="3">The sequence shown here is derived from an EMBL/GenBank/DDBJ whole genome shotgun (WGS) entry which is preliminary data.</text>
</comment>
<keyword evidence="4" id="KW-1185">Reference proteome</keyword>
<feature type="compositionally biased region" description="Basic and acidic residues" evidence="2">
    <location>
        <begin position="445"/>
        <end position="455"/>
    </location>
</feature>
<dbReference type="AlphaFoldDB" id="A0ABD3H1W7"/>
<accession>A0ABD3H1W7</accession>
<feature type="compositionally biased region" description="Polar residues" evidence="2">
    <location>
        <begin position="361"/>
        <end position="376"/>
    </location>
</feature>
<evidence type="ECO:0000313" key="3">
    <source>
        <dbReference type="EMBL" id="KAL3685530.1"/>
    </source>
</evidence>